<keyword evidence="1" id="KW-0175">Coiled coil</keyword>
<accession>A0A126R2L2</accession>
<sequence length="230" mass="27463">MLEKEVKQYKRGNSFTYRIDLSKKDNFEGGEKVMIFRISEYESYLNEIDSLELQIDENKNTISDLKQSRSEADSNINEIMEQRNQEISDKNKEIMDLVEENKSSIQKCYDIIDEKDKLLKQANEEIRIEREKADLAKQKAEENLIDERKRHDELVLEKDKELYNLNQQLKDSLKEIAYKDQLLTVDRLLIDRYKNRSFIDRLFNRLPDDADLKIDNPPKETYVLEAEKED</sequence>
<evidence type="ECO:0000313" key="4">
    <source>
        <dbReference type="Proteomes" id="UP000066376"/>
    </source>
</evidence>
<dbReference type="Proteomes" id="UP000183442">
    <property type="component" value="Unassembled WGS sequence"/>
</dbReference>
<dbReference type="KEGG" id="mol:YLM1_1664"/>
<dbReference type="RefSeq" id="WP_067148442.1">
    <property type="nucleotide sequence ID" value="NZ_CP014265.1"/>
</dbReference>
<dbReference type="EMBL" id="CP014265">
    <property type="protein sequence ID" value="AMK16219.1"/>
    <property type="molecule type" value="Genomic_DNA"/>
</dbReference>
<dbReference type="AlphaFoldDB" id="A0A126R2L2"/>
<reference evidence="2 4" key="1">
    <citation type="journal article" date="2016" name="Genome Announc.">
        <title>Draft Genome Sequence of the Rumen Methanogen Methanobrevibacter olleyae YLM1.</title>
        <authorList>
            <person name="Kelly W.J."/>
            <person name="Li D."/>
            <person name="Lambie S.C."/>
            <person name="Cox F."/>
            <person name="Attwood G.T."/>
            <person name="Altermann E."/>
            <person name="Leahy S.C."/>
        </authorList>
    </citation>
    <scope>NUCLEOTIDE SEQUENCE [LARGE SCALE GENOMIC DNA]</scope>
    <source>
        <strain evidence="2 4">YLM1</strain>
    </source>
</reference>
<organism evidence="2 4">
    <name type="scientific">Methanobrevibacter olleyae</name>
    <dbReference type="NCBI Taxonomy" id="294671"/>
    <lineage>
        <taxon>Archaea</taxon>
        <taxon>Methanobacteriati</taxon>
        <taxon>Methanobacteriota</taxon>
        <taxon>Methanomada group</taxon>
        <taxon>Methanobacteria</taxon>
        <taxon>Methanobacteriales</taxon>
        <taxon>Methanobacteriaceae</taxon>
        <taxon>Methanobrevibacter</taxon>
    </lineage>
</organism>
<dbReference type="EMBL" id="FOTL01000022">
    <property type="protein sequence ID" value="SFL60502.1"/>
    <property type="molecule type" value="Genomic_DNA"/>
</dbReference>
<dbReference type="OrthoDB" id="376290at2157"/>
<evidence type="ECO:0000313" key="5">
    <source>
        <dbReference type="Proteomes" id="UP000183442"/>
    </source>
</evidence>
<name>A0A126R2L2_METOL</name>
<evidence type="ECO:0000313" key="3">
    <source>
        <dbReference type="EMBL" id="SFL60502.1"/>
    </source>
</evidence>
<reference evidence="5" key="3">
    <citation type="submission" date="2016-10" db="EMBL/GenBank/DDBJ databases">
        <authorList>
            <person name="Varghese N."/>
        </authorList>
    </citation>
    <scope>NUCLEOTIDE SEQUENCE [LARGE SCALE GENOMIC DNA]</scope>
    <source>
        <strain evidence="5">DSM 16632</strain>
    </source>
</reference>
<gene>
    <name evidence="3" type="ORF">SAMN02910297_01310</name>
    <name evidence="2" type="ORF">YLM1_1664</name>
</gene>
<dbReference type="PATRIC" id="fig|294671.3.peg.1730"/>
<protein>
    <submittedName>
        <fullName evidence="2">Uncharacterized protein</fullName>
    </submittedName>
</protein>
<feature type="coiled-coil region" evidence="1">
    <location>
        <begin position="41"/>
        <end position="157"/>
    </location>
</feature>
<evidence type="ECO:0000256" key="1">
    <source>
        <dbReference type="SAM" id="Coils"/>
    </source>
</evidence>
<evidence type="ECO:0000313" key="2">
    <source>
        <dbReference type="EMBL" id="AMK16219.1"/>
    </source>
</evidence>
<reference evidence="3" key="4">
    <citation type="submission" date="2016-10" db="EMBL/GenBank/DDBJ databases">
        <authorList>
            <person name="de Groot N.N."/>
        </authorList>
    </citation>
    <scope>NUCLEOTIDE SEQUENCE [LARGE SCALE GENOMIC DNA]</scope>
    <source>
        <strain evidence="3">DSM 16632</strain>
    </source>
</reference>
<dbReference type="GeneID" id="28489977"/>
<keyword evidence="4" id="KW-1185">Reference proteome</keyword>
<dbReference type="Proteomes" id="UP000066376">
    <property type="component" value="Chromosome"/>
</dbReference>
<reference evidence="4" key="2">
    <citation type="submission" date="2016-02" db="EMBL/GenBank/DDBJ databases">
        <title>The draft genome sequence of the rumen methanogen Methanobrevibacter olleyae YLM1.</title>
        <authorList>
            <consortium name="New Zealand Agricultural Greenhouse Gas Research Centre/Pastoral Greenhouse Gas Research Consortium"/>
            <person name="Kelly W.J."/>
            <person name="Li D."/>
            <person name="Lambie S.C."/>
            <person name="Attwood G.T."/>
            <person name="Altermann E."/>
            <person name="Leahy S.C."/>
        </authorList>
    </citation>
    <scope>NUCLEOTIDE SEQUENCE [LARGE SCALE GENOMIC DNA]</scope>
    <source>
        <strain evidence="4">YLM1</strain>
    </source>
</reference>
<proteinExistence type="predicted"/>